<name>A0A9W8E915_9FUNG</name>
<keyword evidence="12" id="KW-0539">Nucleus</keyword>
<dbReference type="GO" id="GO:0098609">
    <property type="term" value="P:cell-cell adhesion"/>
    <property type="evidence" value="ECO:0007669"/>
    <property type="project" value="InterPro"/>
</dbReference>
<evidence type="ECO:0000256" key="13">
    <source>
        <dbReference type="SAM" id="Phobius"/>
    </source>
</evidence>
<protein>
    <recommendedName>
        <fullName evidence="5">Vezatin</fullName>
    </recommendedName>
</protein>
<evidence type="ECO:0000256" key="3">
    <source>
        <dbReference type="ARBA" id="ARBA00004651"/>
    </source>
</evidence>
<dbReference type="GO" id="GO:0017022">
    <property type="term" value="F:myosin binding"/>
    <property type="evidence" value="ECO:0007669"/>
    <property type="project" value="InterPro"/>
</dbReference>
<organism evidence="15 16">
    <name type="scientific">Dispira parvispora</name>
    <dbReference type="NCBI Taxonomy" id="1520584"/>
    <lineage>
        <taxon>Eukaryota</taxon>
        <taxon>Fungi</taxon>
        <taxon>Fungi incertae sedis</taxon>
        <taxon>Zoopagomycota</taxon>
        <taxon>Kickxellomycotina</taxon>
        <taxon>Dimargaritomycetes</taxon>
        <taxon>Dimargaritales</taxon>
        <taxon>Dimargaritaceae</taxon>
        <taxon>Dispira</taxon>
    </lineage>
</organism>
<keyword evidence="9 13" id="KW-1133">Transmembrane helix</keyword>
<accession>A0A9W8E915</accession>
<evidence type="ECO:0000256" key="5">
    <source>
        <dbReference type="ARBA" id="ARBA00018125"/>
    </source>
</evidence>
<reference evidence="15" key="1">
    <citation type="submission" date="2022-07" db="EMBL/GenBank/DDBJ databases">
        <title>Phylogenomic reconstructions and comparative analyses of Kickxellomycotina fungi.</title>
        <authorList>
            <person name="Reynolds N.K."/>
            <person name="Stajich J.E."/>
            <person name="Barry K."/>
            <person name="Grigoriev I.V."/>
            <person name="Crous P."/>
            <person name="Smith M.E."/>
        </authorList>
    </citation>
    <scope>NUCLEOTIDE SEQUENCE</scope>
    <source>
        <strain evidence="15">RSA 1196</strain>
    </source>
</reference>
<comment type="caution">
    <text evidence="15">The sequence shown here is derived from an EMBL/GenBank/DDBJ whole genome shotgun (WGS) entry which is preliminary data.</text>
</comment>
<dbReference type="InterPro" id="IPR026859">
    <property type="entry name" value="Myosin-bd"/>
</dbReference>
<evidence type="ECO:0000256" key="8">
    <source>
        <dbReference type="ARBA" id="ARBA00022949"/>
    </source>
</evidence>
<feature type="transmembrane region" description="Helical" evidence="13">
    <location>
        <begin position="132"/>
        <end position="149"/>
    </location>
</feature>
<keyword evidence="6" id="KW-1003">Cell membrane</keyword>
<evidence type="ECO:0000256" key="7">
    <source>
        <dbReference type="ARBA" id="ARBA00022692"/>
    </source>
</evidence>
<dbReference type="PANTHER" id="PTHR15989">
    <property type="entry name" value="VEZATIN"/>
    <property type="match status" value="1"/>
</dbReference>
<keyword evidence="11 13" id="KW-0472">Membrane</keyword>
<evidence type="ECO:0000256" key="11">
    <source>
        <dbReference type="ARBA" id="ARBA00023136"/>
    </source>
</evidence>
<dbReference type="Pfam" id="PF12632">
    <property type="entry name" value="Vezatin"/>
    <property type="match status" value="1"/>
</dbReference>
<dbReference type="OrthoDB" id="21151at2759"/>
<comment type="subcellular location">
    <subcellularLocation>
        <location evidence="2">Cell junction</location>
        <location evidence="2">Adherens junction</location>
    </subcellularLocation>
    <subcellularLocation>
        <location evidence="3">Cell membrane</location>
        <topology evidence="3">Multi-pass membrane protein</topology>
    </subcellularLocation>
    <subcellularLocation>
        <location evidence="1">Nucleus</location>
    </subcellularLocation>
</comment>
<keyword evidence="7 13" id="KW-0812">Transmembrane</keyword>
<evidence type="ECO:0000256" key="6">
    <source>
        <dbReference type="ARBA" id="ARBA00022475"/>
    </source>
</evidence>
<evidence type="ECO:0000259" key="14">
    <source>
        <dbReference type="Pfam" id="PF12632"/>
    </source>
</evidence>
<sequence>MDEDVIYQDSPLAEYLQEVHPEMAVGVPGLETSPTVKRSRWLERLASLPTLLCPGWLGHVVSRRRWTWSKPGAELKSGWSQQVLDSLAASQLLQPTFAAHYYHRHSPLLNVHSSRSPRVSSFLIWLVRHHQFVGWALGALTGLVVLLIPRLSAWKSLGRPGLSAALCRSLSILSGIEIMKHTTRWLERYGAHILVSRLRYLLIHCQKFDLCALKAFKFIQEVELISRGYRLTTPLPPITRIEQTSSIHHCLALRHIIHDAVEHQRFLWEAMVPIANSEQPIEVLKSRPEVDEGLGLMDPVVDEYSLSMLKQTLVELYHIRQHWLHVWVKLASPVEEPNVVSDPDLWVTRYPQLTTLTESLEHDIDRLTTAITRETGGNTQKSTDELTDPSLHLPELLSETNPMHHTIRHHLSDLDQALRSLQASMYLINCHLTTTTAFTDNNYQPLESLYLAVRRDVQQLGHQWDTHIRTLNELAHPPPTLPTNPSLDCTLGDQPLGLTEHSAILEVDSVAMDGHEHPEQPLEVAKVVYEGTAEKNSLPKKAPKLGRAERIALQKEKRKVEDRPQEVKKQERQQKTLLITELQGVLEHKKVVLTDPSSVEQTTI</sequence>
<dbReference type="EMBL" id="JANBPY010000058">
    <property type="protein sequence ID" value="KAJ1969448.1"/>
    <property type="molecule type" value="Genomic_DNA"/>
</dbReference>
<evidence type="ECO:0000256" key="2">
    <source>
        <dbReference type="ARBA" id="ARBA00004536"/>
    </source>
</evidence>
<evidence type="ECO:0000256" key="9">
    <source>
        <dbReference type="ARBA" id="ARBA00022989"/>
    </source>
</evidence>
<evidence type="ECO:0000313" key="15">
    <source>
        <dbReference type="EMBL" id="KAJ1969448.1"/>
    </source>
</evidence>
<evidence type="ECO:0000256" key="12">
    <source>
        <dbReference type="ARBA" id="ARBA00023242"/>
    </source>
</evidence>
<dbReference type="AlphaFoldDB" id="A0A9W8E915"/>
<keyword evidence="8" id="KW-0965">Cell junction</keyword>
<dbReference type="GO" id="GO:0005634">
    <property type="term" value="C:nucleus"/>
    <property type="evidence" value="ECO:0007669"/>
    <property type="project" value="UniProtKB-SubCell"/>
</dbReference>
<feature type="domain" description="Myosin-binding" evidence="14">
    <location>
        <begin position="182"/>
        <end position="261"/>
    </location>
</feature>
<proteinExistence type="inferred from homology"/>
<dbReference type="Proteomes" id="UP001150925">
    <property type="component" value="Unassembled WGS sequence"/>
</dbReference>
<evidence type="ECO:0000256" key="1">
    <source>
        <dbReference type="ARBA" id="ARBA00004123"/>
    </source>
</evidence>
<keyword evidence="10" id="KW-0175">Coiled coil</keyword>
<comment type="similarity">
    <text evidence="4">Belongs to the vezatin family.</text>
</comment>
<gene>
    <name evidence="15" type="ORF">IWQ62_000615</name>
</gene>
<dbReference type="GO" id="GO:0005886">
    <property type="term" value="C:plasma membrane"/>
    <property type="evidence" value="ECO:0007669"/>
    <property type="project" value="UniProtKB-SubCell"/>
</dbReference>
<evidence type="ECO:0000256" key="10">
    <source>
        <dbReference type="ARBA" id="ARBA00023054"/>
    </source>
</evidence>
<evidence type="ECO:0000256" key="4">
    <source>
        <dbReference type="ARBA" id="ARBA00007245"/>
    </source>
</evidence>
<dbReference type="InterPro" id="IPR026858">
    <property type="entry name" value="Vezatin"/>
</dbReference>
<evidence type="ECO:0000313" key="16">
    <source>
        <dbReference type="Proteomes" id="UP001150925"/>
    </source>
</evidence>
<keyword evidence="16" id="KW-1185">Reference proteome</keyword>
<dbReference type="PANTHER" id="PTHR15989:SF5">
    <property type="entry name" value="VEZATIN"/>
    <property type="match status" value="1"/>
</dbReference>